<dbReference type="GO" id="GO:0032259">
    <property type="term" value="P:methylation"/>
    <property type="evidence" value="ECO:0007669"/>
    <property type="project" value="UniProtKB-KW"/>
</dbReference>
<dbReference type="Gene3D" id="3.40.50.150">
    <property type="entry name" value="Vaccinia Virus protein VP39"/>
    <property type="match status" value="1"/>
</dbReference>
<dbReference type="Pfam" id="PF08241">
    <property type="entry name" value="Methyltransf_11"/>
    <property type="match status" value="1"/>
</dbReference>
<accession>A0A1W1VAL6</accession>
<dbReference type="InterPro" id="IPR029063">
    <property type="entry name" value="SAM-dependent_MTases_sf"/>
</dbReference>
<dbReference type="InterPro" id="IPR013216">
    <property type="entry name" value="Methyltransf_11"/>
</dbReference>
<sequence length="198" mass="21850">MGLLCPILQFAAENRRFTARTAVSALGIVRTVDRVGCGSGLDLPYLPAQSAVLAVDFSAQMLKQSADLQRQLQAQGHELALTLRQGRAEQSGLADHSVDLVLLHLILAVTDQPQALMEEAVRVLKPGGVISIWDKFAPQRIGWLRRTADYLSRKLGTTLLLQIDPLLQPHSLAIMQRHTMLYGQMQHLILSSNISVKR</sequence>
<dbReference type="CDD" id="cd02440">
    <property type="entry name" value="AdoMet_MTases"/>
    <property type="match status" value="1"/>
</dbReference>
<protein>
    <submittedName>
        <fullName evidence="2">Methylase involved in ubiquinone/menaquinone biosynthesis</fullName>
    </submittedName>
</protein>
<name>A0A1W1VAL6_9PAST</name>
<gene>
    <name evidence="2" type="ORF">SAMN05660772_01440</name>
</gene>
<proteinExistence type="predicted"/>
<keyword evidence="2" id="KW-0808">Transferase</keyword>
<keyword evidence="2" id="KW-0489">Methyltransferase</keyword>
<dbReference type="PANTHER" id="PTHR42912">
    <property type="entry name" value="METHYLTRANSFERASE"/>
    <property type="match status" value="1"/>
</dbReference>
<evidence type="ECO:0000259" key="1">
    <source>
        <dbReference type="Pfam" id="PF08241"/>
    </source>
</evidence>
<evidence type="ECO:0000313" key="3">
    <source>
        <dbReference type="Proteomes" id="UP000192408"/>
    </source>
</evidence>
<reference evidence="3" key="1">
    <citation type="submission" date="2017-04" db="EMBL/GenBank/DDBJ databases">
        <authorList>
            <person name="Varghese N."/>
            <person name="Submissions S."/>
        </authorList>
    </citation>
    <scope>NUCLEOTIDE SEQUENCE [LARGE SCALE GENOMIC DNA]</scope>
    <source>
        <strain evidence="3">DSM 23072</strain>
    </source>
</reference>
<evidence type="ECO:0000313" key="2">
    <source>
        <dbReference type="EMBL" id="SMB90014.1"/>
    </source>
</evidence>
<dbReference type="PANTHER" id="PTHR42912:SF93">
    <property type="entry name" value="N6-ADENOSINE-METHYLTRANSFERASE TMT1A"/>
    <property type="match status" value="1"/>
</dbReference>
<keyword evidence="2" id="KW-0830">Ubiquinone</keyword>
<dbReference type="EMBL" id="FWWV01000068">
    <property type="protein sequence ID" value="SMB90014.1"/>
    <property type="molecule type" value="Genomic_DNA"/>
</dbReference>
<keyword evidence="3" id="KW-1185">Reference proteome</keyword>
<dbReference type="RefSeq" id="WP_084258065.1">
    <property type="nucleotide sequence ID" value="NZ_FWWV01000068.1"/>
</dbReference>
<dbReference type="InterPro" id="IPR050508">
    <property type="entry name" value="Methyltransf_Superfamily"/>
</dbReference>
<feature type="domain" description="Methyltransferase type 11" evidence="1">
    <location>
        <begin position="35"/>
        <end position="131"/>
    </location>
</feature>
<dbReference type="STRING" id="1122938.SAMN05660772_01440"/>
<dbReference type="SUPFAM" id="SSF53335">
    <property type="entry name" value="S-adenosyl-L-methionine-dependent methyltransferases"/>
    <property type="match status" value="1"/>
</dbReference>
<dbReference type="GO" id="GO:0008757">
    <property type="term" value="F:S-adenosylmethionine-dependent methyltransferase activity"/>
    <property type="evidence" value="ECO:0007669"/>
    <property type="project" value="InterPro"/>
</dbReference>
<dbReference type="Proteomes" id="UP000192408">
    <property type="component" value="Unassembled WGS sequence"/>
</dbReference>
<dbReference type="AlphaFoldDB" id="A0A1W1VAL6"/>
<organism evidence="2 3">
    <name type="scientific">Pasteurella testudinis DSM 23072</name>
    <dbReference type="NCBI Taxonomy" id="1122938"/>
    <lineage>
        <taxon>Bacteria</taxon>
        <taxon>Pseudomonadati</taxon>
        <taxon>Pseudomonadota</taxon>
        <taxon>Gammaproteobacteria</taxon>
        <taxon>Pasteurellales</taxon>
        <taxon>Pasteurellaceae</taxon>
        <taxon>Pasteurella</taxon>
    </lineage>
</organism>